<gene>
    <name evidence="1" type="ORF">RhiirA4_472401</name>
</gene>
<dbReference type="EMBL" id="LLXI01001488">
    <property type="protein sequence ID" value="PKY53916.1"/>
    <property type="molecule type" value="Genomic_DNA"/>
</dbReference>
<dbReference type="AlphaFoldDB" id="A0A2I1H4Y6"/>
<dbReference type="VEuPathDB" id="FungiDB:RhiirA1_487160"/>
<evidence type="ECO:0000313" key="2">
    <source>
        <dbReference type="Proteomes" id="UP000234323"/>
    </source>
</evidence>
<comment type="caution">
    <text evidence="1">The sequence shown here is derived from an EMBL/GenBank/DDBJ whole genome shotgun (WGS) entry which is preliminary data.</text>
</comment>
<protein>
    <submittedName>
        <fullName evidence="1">Uncharacterized protein</fullName>
    </submittedName>
</protein>
<evidence type="ECO:0000313" key="1">
    <source>
        <dbReference type="EMBL" id="PKY53916.1"/>
    </source>
</evidence>
<organism evidence="1 2">
    <name type="scientific">Rhizophagus irregularis</name>
    <dbReference type="NCBI Taxonomy" id="588596"/>
    <lineage>
        <taxon>Eukaryota</taxon>
        <taxon>Fungi</taxon>
        <taxon>Fungi incertae sedis</taxon>
        <taxon>Mucoromycota</taxon>
        <taxon>Glomeromycotina</taxon>
        <taxon>Glomeromycetes</taxon>
        <taxon>Glomerales</taxon>
        <taxon>Glomeraceae</taxon>
        <taxon>Rhizophagus</taxon>
    </lineage>
</organism>
<accession>A0A2I1H4Y6</accession>
<dbReference type="Proteomes" id="UP000234323">
    <property type="component" value="Unassembled WGS sequence"/>
</dbReference>
<reference evidence="1 2" key="1">
    <citation type="submission" date="2015-10" db="EMBL/GenBank/DDBJ databases">
        <title>Genome analyses suggest a sexual origin of heterokaryosis in a supposedly ancient asexual fungus.</title>
        <authorList>
            <person name="Ropars J."/>
            <person name="Sedzielewska K."/>
            <person name="Noel J."/>
            <person name="Charron P."/>
            <person name="Farinelli L."/>
            <person name="Marton T."/>
            <person name="Kruger M."/>
            <person name="Pelin A."/>
            <person name="Brachmann A."/>
            <person name="Corradi N."/>
        </authorList>
    </citation>
    <scope>NUCLEOTIDE SEQUENCE [LARGE SCALE GENOMIC DNA]</scope>
    <source>
        <strain evidence="1 2">A4</strain>
    </source>
</reference>
<keyword evidence="2" id="KW-1185">Reference proteome</keyword>
<sequence length="158" mass="18466">MRDMVVKSQLMVFQKDENTRKVNKSNRKYVRFNYCFNNDLPICHATYENLIGASHKYLDTEHIHGNTGKAPKNMNRIEVNYNIACDVFLFLKNYSNVHGMLSPGRHFNEISMPVVFLLTSFSYSSVYRNYVQAYKEKHEAISLINELKRTCRMSCSCS</sequence>
<proteinExistence type="predicted"/>
<name>A0A2I1H4Y6_9GLOM</name>